<dbReference type="InterPro" id="IPR036188">
    <property type="entry name" value="FAD/NAD-bd_sf"/>
</dbReference>
<keyword evidence="2" id="KW-1185">Reference proteome</keyword>
<dbReference type="PANTHER" id="PTHR16128:SF8">
    <property type="entry name" value="EXPRESSED PROTEIN"/>
    <property type="match status" value="1"/>
</dbReference>
<accession>A0ABY9BTK7</accession>
<dbReference type="SUPFAM" id="SSF51905">
    <property type="entry name" value="FAD/NAD(P)-binding domain"/>
    <property type="match status" value="1"/>
</dbReference>
<dbReference type="PANTHER" id="PTHR16128">
    <property type="entry name" value="FAD/NAD(P)-BINDING OXIDOREDUCTASE FAMILY PROTEIN"/>
    <property type="match status" value="1"/>
</dbReference>
<dbReference type="Proteomes" id="UP001227230">
    <property type="component" value="Chromosome 4"/>
</dbReference>
<sequence length="119" mass="13525">MFTAPLSNDLVVAIIRGGKVGLSCALYLVKIGVQSTVFNPKIHGLRGRMRTRMIDPQPLIFDHKTQFFIVSDPRFAKLVDGWLEKSLVQQWQSMIGELVSRLHINSLKIYNTLDLKRTS</sequence>
<reference evidence="1 2" key="1">
    <citation type="journal article" date="2023" name="Hortic Res">
        <title>The complete reference genome for grapevine (Vitis vinifera L.) genetics and breeding.</title>
        <authorList>
            <person name="Shi X."/>
            <person name="Cao S."/>
            <person name="Wang X."/>
            <person name="Huang S."/>
            <person name="Wang Y."/>
            <person name="Liu Z."/>
            <person name="Liu W."/>
            <person name="Leng X."/>
            <person name="Peng Y."/>
            <person name="Wang N."/>
            <person name="Wang Y."/>
            <person name="Ma Z."/>
            <person name="Xu X."/>
            <person name="Zhang F."/>
            <person name="Xue H."/>
            <person name="Zhong H."/>
            <person name="Wang Y."/>
            <person name="Zhang K."/>
            <person name="Velt A."/>
            <person name="Avia K."/>
            <person name="Holtgrawe D."/>
            <person name="Grimplet J."/>
            <person name="Matus J.T."/>
            <person name="Ware D."/>
            <person name="Wu X."/>
            <person name="Wang H."/>
            <person name="Liu C."/>
            <person name="Fang Y."/>
            <person name="Rustenholz C."/>
            <person name="Cheng Z."/>
            <person name="Xiao H."/>
            <person name="Zhou Y."/>
        </authorList>
    </citation>
    <scope>NUCLEOTIDE SEQUENCE [LARGE SCALE GENOMIC DNA]</scope>
    <source>
        <strain evidence="2">cv. Pinot noir / PN40024</strain>
        <tissue evidence="1">Leaf</tissue>
    </source>
</reference>
<gene>
    <name evidence="1" type="ORF">VitviT2T_005356</name>
</gene>
<name>A0ABY9BTK7_VITVI</name>
<protein>
    <submittedName>
        <fullName evidence="1">Uncharacterized protein</fullName>
    </submittedName>
</protein>
<dbReference type="EMBL" id="CP126651">
    <property type="protein sequence ID" value="WJZ85839.1"/>
    <property type="molecule type" value="Genomic_DNA"/>
</dbReference>
<proteinExistence type="predicted"/>
<dbReference type="Gene3D" id="3.90.660.10">
    <property type="match status" value="1"/>
</dbReference>
<evidence type="ECO:0000313" key="1">
    <source>
        <dbReference type="EMBL" id="WJZ85839.1"/>
    </source>
</evidence>
<dbReference type="Gene3D" id="3.50.50.60">
    <property type="entry name" value="FAD/NAD(P)-binding domain"/>
    <property type="match status" value="1"/>
</dbReference>
<organism evidence="1 2">
    <name type="scientific">Vitis vinifera</name>
    <name type="common">Grape</name>
    <dbReference type="NCBI Taxonomy" id="29760"/>
    <lineage>
        <taxon>Eukaryota</taxon>
        <taxon>Viridiplantae</taxon>
        <taxon>Streptophyta</taxon>
        <taxon>Embryophyta</taxon>
        <taxon>Tracheophyta</taxon>
        <taxon>Spermatophyta</taxon>
        <taxon>Magnoliopsida</taxon>
        <taxon>eudicotyledons</taxon>
        <taxon>Gunneridae</taxon>
        <taxon>Pentapetalae</taxon>
        <taxon>rosids</taxon>
        <taxon>Vitales</taxon>
        <taxon>Vitaceae</taxon>
        <taxon>Viteae</taxon>
        <taxon>Vitis</taxon>
    </lineage>
</organism>
<evidence type="ECO:0000313" key="2">
    <source>
        <dbReference type="Proteomes" id="UP001227230"/>
    </source>
</evidence>